<dbReference type="Proteomes" id="UP000562395">
    <property type="component" value="Unassembled WGS sequence"/>
</dbReference>
<feature type="binding site" evidence="2">
    <location>
        <position position="66"/>
    </location>
    <ligand>
        <name>substrate</name>
    </ligand>
</feature>
<name>A0A7W5ZSZ4_9SPHN</name>
<proteinExistence type="predicted"/>
<dbReference type="GO" id="GO:0004619">
    <property type="term" value="F:phosphoglycerate mutase activity"/>
    <property type="evidence" value="ECO:0007669"/>
    <property type="project" value="UniProtKB-EC"/>
</dbReference>
<comment type="caution">
    <text evidence="3">The sequence shown here is derived from an EMBL/GenBank/DDBJ whole genome shotgun (WGS) entry which is preliminary data.</text>
</comment>
<evidence type="ECO:0000256" key="1">
    <source>
        <dbReference type="PIRSR" id="PIRSR613078-1"/>
    </source>
</evidence>
<evidence type="ECO:0000313" key="3">
    <source>
        <dbReference type="EMBL" id="MBB3859401.1"/>
    </source>
</evidence>
<dbReference type="EC" id="5.4.2.12" evidence="3"/>
<feature type="active site" description="Proton donor/acceptor" evidence="1">
    <location>
        <position position="92"/>
    </location>
</feature>
<feature type="active site" description="Tele-phosphohistidine intermediate" evidence="1">
    <location>
        <position position="13"/>
    </location>
</feature>
<dbReference type="RefSeq" id="WP_183611653.1">
    <property type="nucleotide sequence ID" value="NZ_JACICY010000001.1"/>
</dbReference>
<dbReference type="GO" id="GO:0016791">
    <property type="term" value="F:phosphatase activity"/>
    <property type="evidence" value="ECO:0007669"/>
    <property type="project" value="TreeGrafter"/>
</dbReference>
<dbReference type="AlphaFoldDB" id="A0A7W5ZSZ4"/>
<dbReference type="EMBL" id="JACICY010000001">
    <property type="protein sequence ID" value="MBB3859401.1"/>
    <property type="molecule type" value="Genomic_DNA"/>
</dbReference>
<dbReference type="SUPFAM" id="SSF53254">
    <property type="entry name" value="Phosphoglycerate mutase-like"/>
    <property type="match status" value="1"/>
</dbReference>
<sequence>MPDTDALFIIVRHGNTFEAGEPARRVGARTDLALTLRGAEQAEALGAHFAALGMRFGRILVSPLQRTRQTADAIIAAQVDRVVPEKAEFLREIDHGPDENQTEDVVLARIGAEALAAWDRDATPPPDWSVDADARIAAWRELFAGALPGQPPTLLVTSNGAARFALMAAGVAPGDGLKLATGSYGVVHKAADGTFAVAQWSIRP</sequence>
<reference evidence="3 4" key="1">
    <citation type="submission" date="2020-08" db="EMBL/GenBank/DDBJ databases">
        <title>Genomic Encyclopedia of Type Strains, Phase IV (KMG-IV): sequencing the most valuable type-strain genomes for metagenomic binning, comparative biology and taxonomic classification.</title>
        <authorList>
            <person name="Goeker M."/>
        </authorList>
    </citation>
    <scope>NUCLEOTIDE SEQUENCE [LARGE SCALE GENOMIC DNA]</scope>
    <source>
        <strain evidence="3 4">DSM 14552</strain>
    </source>
</reference>
<evidence type="ECO:0000256" key="2">
    <source>
        <dbReference type="PIRSR" id="PIRSR613078-2"/>
    </source>
</evidence>
<dbReference type="InterPro" id="IPR013078">
    <property type="entry name" value="His_Pase_superF_clade-1"/>
</dbReference>
<dbReference type="SMART" id="SM00855">
    <property type="entry name" value="PGAM"/>
    <property type="match status" value="1"/>
</dbReference>
<gene>
    <name evidence="3" type="ORF">GGQ88_000641</name>
</gene>
<dbReference type="Gene3D" id="3.40.50.1240">
    <property type="entry name" value="Phosphoglycerate mutase-like"/>
    <property type="match status" value="1"/>
</dbReference>
<dbReference type="Pfam" id="PF00300">
    <property type="entry name" value="His_Phos_1"/>
    <property type="match status" value="1"/>
</dbReference>
<dbReference type="InterPro" id="IPR029033">
    <property type="entry name" value="His_PPase_superfam"/>
</dbReference>
<organism evidence="3 4">
    <name type="scientific">Novosphingobium hassiacum</name>
    <dbReference type="NCBI Taxonomy" id="173676"/>
    <lineage>
        <taxon>Bacteria</taxon>
        <taxon>Pseudomonadati</taxon>
        <taxon>Pseudomonadota</taxon>
        <taxon>Alphaproteobacteria</taxon>
        <taxon>Sphingomonadales</taxon>
        <taxon>Sphingomonadaceae</taxon>
        <taxon>Novosphingobium</taxon>
    </lineage>
</organism>
<dbReference type="CDD" id="cd07067">
    <property type="entry name" value="HP_PGM_like"/>
    <property type="match status" value="1"/>
</dbReference>
<evidence type="ECO:0000313" key="4">
    <source>
        <dbReference type="Proteomes" id="UP000562395"/>
    </source>
</evidence>
<protein>
    <submittedName>
        <fullName evidence="3">Putative phosphoglycerate mutase</fullName>
        <ecNumber evidence="3">5.4.2.12</ecNumber>
    </submittedName>
</protein>
<accession>A0A7W5ZSZ4</accession>
<keyword evidence="3" id="KW-0413">Isomerase</keyword>
<dbReference type="InterPro" id="IPR050275">
    <property type="entry name" value="PGM_Phosphatase"/>
</dbReference>
<keyword evidence="4" id="KW-1185">Reference proteome</keyword>
<dbReference type="PANTHER" id="PTHR48100">
    <property type="entry name" value="BROAD-SPECIFICITY PHOSPHATASE YOR283W-RELATED"/>
    <property type="match status" value="1"/>
</dbReference>